<dbReference type="InterPro" id="IPR018643">
    <property type="entry name" value="DUF2069_membrane"/>
</dbReference>
<dbReference type="Proteomes" id="UP000680116">
    <property type="component" value="Chromosome"/>
</dbReference>
<proteinExistence type="predicted"/>
<dbReference type="Pfam" id="PF09842">
    <property type="entry name" value="DUF2069"/>
    <property type="match status" value="1"/>
</dbReference>
<keyword evidence="1" id="KW-0812">Transmembrane</keyword>
<evidence type="ECO:0000256" key="1">
    <source>
        <dbReference type="SAM" id="Phobius"/>
    </source>
</evidence>
<reference evidence="2 3" key="1">
    <citation type="submission" date="2021-04" db="EMBL/GenBank/DDBJ databases">
        <authorList>
            <person name="Rodrigo-Torres L."/>
            <person name="Arahal R. D."/>
            <person name="Lucena T."/>
        </authorList>
    </citation>
    <scope>NUCLEOTIDE SEQUENCE [LARGE SCALE GENOMIC DNA]</scope>
    <source>
        <strain evidence="2 3">CECT 30171</strain>
    </source>
</reference>
<name>A0ABN7QZ40_9GAMM</name>
<dbReference type="EMBL" id="OU015430">
    <property type="protein sequence ID" value="CAG4976111.1"/>
    <property type="molecule type" value="Genomic_DNA"/>
</dbReference>
<protein>
    <recommendedName>
        <fullName evidence="4">DUF2069 domain-containing protein</fullName>
    </recommendedName>
</protein>
<dbReference type="RefSeq" id="WP_215218625.1">
    <property type="nucleotide sequence ID" value="NZ_OU015430.1"/>
</dbReference>
<organism evidence="2 3">
    <name type="scientific">Novilysobacter luteus</name>
    <dbReference type="NCBI Taxonomy" id="2822368"/>
    <lineage>
        <taxon>Bacteria</taxon>
        <taxon>Pseudomonadati</taxon>
        <taxon>Pseudomonadota</taxon>
        <taxon>Gammaproteobacteria</taxon>
        <taxon>Lysobacterales</taxon>
        <taxon>Lysobacteraceae</taxon>
        <taxon>Novilysobacter</taxon>
    </lineage>
</organism>
<evidence type="ECO:0000313" key="3">
    <source>
        <dbReference type="Proteomes" id="UP000680116"/>
    </source>
</evidence>
<keyword evidence="1" id="KW-1133">Transmembrane helix</keyword>
<feature type="transmembrane region" description="Helical" evidence="1">
    <location>
        <begin position="60"/>
        <end position="79"/>
    </location>
</feature>
<evidence type="ECO:0008006" key="4">
    <source>
        <dbReference type="Google" id="ProtNLM"/>
    </source>
</evidence>
<accession>A0ABN7QZ40</accession>
<feature type="transmembrane region" description="Helical" evidence="1">
    <location>
        <begin position="85"/>
        <end position="106"/>
    </location>
</feature>
<keyword evidence="3" id="KW-1185">Reference proteome</keyword>
<keyword evidence="1" id="KW-0472">Membrane</keyword>
<feature type="transmembrane region" description="Helical" evidence="1">
    <location>
        <begin position="12"/>
        <end position="28"/>
    </location>
</feature>
<evidence type="ECO:0000313" key="2">
    <source>
        <dbReference type="EMBL" id="CAG4976111.1"/>
    </source>
</evidence>
<sequence length="126" mass="13512">MTPPLPASRRVLLVALLALVALYGYWFAPRPDAWVALLVFALPPLLLAVGVALRRRTAGFWAAVFALAWFCHGVLVAWVRPGDRTLALVETLLAVVVVFAASLPGLRARFGARRAARGESTPDGPA</sequence>
<gene>
    <name evidence="2" type="ORF">LYB30171_02101</name>
</gene>
<feature type="transmembrane region" description="Helical" evidence="1">
    <location>
        <begin position="34"/>
        <end position="53"/>
    </location>
</feature>